<evidence type="ECO:0000313" key="2">
    <source>
        <dbReference type="EMBL" id="GAA3778589.1"/>
    </source>
</evidence>
<sequence length="144" mass="16022">MSRFLKASRSFVSKINQYHSIMELGAFSISLSVKNITVSKAFYENLGFTVFAGDLEKNYLIMKNGKALVGLFQGMFENNILTFNPGWDENAKTLDAFTDVRQIQQHLKSKNIALQSEADETTSGPASLVLTDPDGNTILIDQHI</sequence>
<evidence type="ECO:0000259" key="1">
    <source>
        <dbReference type="Pfam" id="PF00903"/>
    </source>
</evidence>
<dbReference type="InterPro" id="IPR004360">
    <property type="entry name" value="Glyas_Fos-R_dOase_dom"/>
</dbReference>
<name>A0ABP7H368_9FLAO</name>
<organism evidence="2 3">
    <name type="scientific">Corallibacter vietnamensis</name>
    <dbReference type="NCBI Taxonomy" id="904130"/>
    <lineage>
        <taxon>Bacteria</taxon>
        <taxon>Pseudomonadati</taxon>
        <taxon>Bacteroidota</taxon>
        <taxon>Flavobacteriia</taxon>
        <taxon>Flavobacteriales</taxon>
        <taxon>Flavobacteriaceae</taxon>
        <taxon>Corallibacter</taxon>
    </lineage>
</organism>
<dbReference type="InterPro" id="IPR029068">
    <property type="entry name" value="Glyas_Bleomycin-R_OHBP_Dase"/>
</dbReference>
<accession>A0ABP7H368</accession>
<dbReference type="SUPFAM" id="SSF54593">
    <property type="entry name" value="Glyoxalase/Bleomycin resistance protein/Dihydroxybiphenyl dioxygenase"/>
    <property type="match status" value="1"/>
</dbReference>
<dbReference type="Pfam" id="PF00903">
    <property type="entry name" value="Glyoxalase"/>
    <property type="match status" value="1"/>
</dbReference>
<gene>
    <name evidence="2" type="ORF">GCM10022271_08590</name>
</gene>
<comment type="caution">
    <text evidence="2">The sequence shown here is derived from an EMBL/GenBank/DDBJ whole genome shotgun (WGS) entry which is preliminary data.</text>
</comment>
<keyword evidence="3" id="KW-1185">Reference proteome</keyword>
<dbReference type="PANTHER" id="PTHR36503:SF1">
    <property type="entry name" value="BLR2520 PROTEIN"/>
    <property type="match status" value="1"/>
</dbReference>
<dbReference type="EMBL" id="BAABBI010000001">
    <property type="protein sequence ID" value="GAA3778589.1"/>
    <property type="molecule type" value="Genomic_DNA"/>
</dbReference>
<dbReference type="Gene3D" id="3.10.180.10">
    <property type="entry name" value="2,3-Dihydroxybiphenyl 1,2-Dioxygenase, domain 1"/>
    <property type="match status" value="1"/>
</dbReference>
<feature type="domain" description="Glyoxalase/fosfomycin resistance/dioxygenase" evidence="1">
    <location>
        <begin position="29"/>
        <end position="138"/>
    </location>
</feature>
<reference evidence="3" key="1">
    <citation type="journal article" date="2019" name="Int. J. Syst. Evol. Microbiol.">
        <title>The Global Catalogue of Microorganisms (GCM) 10K type strain sequencing project: providing services to taxonomists for standard genome sequencing and annotation.</title>
        <authorList>
            <consortium name="The Broad Institute Genomics Platform"/>
            <consortium name="The Broad Institute Genome Sequencing Center for Infectious Disease"/>
            <person name="Wu L."/>
            <person name="Ma J."/>
        </authorList>
    </citation>
    <scope>NUCLEOTIDE SEQUENCE [LARGE SCALE GENOMIC DNA]</scope>
    <source>
        <strain evidence="3">JCM 17525</strain>
    </source>
</reference>
<proteinExistence type="predicted"/>
<dbReference type="PANTHER" id="PTHR36503">
    <property type="entry name" value="BLR2520 PROTEIN"/>
    <property type="match status" value="1"/>
</dbReference>
<protein>
    <recommendedName>
        <fullName evidence="1">Glyoxalase/fosfomycin resistance/dioxygenase domain-containing protein</fullName>
    </recommendedName>
</protein>
<dbReference type="Proteomes" id="UP001501456">
    <property type="component" value="Unassembled WGS sequence"/>
</dbReference>
<evidence type="ECO:0000313" key="3">
    <source>
        <dbReference type="Proteomes" id="UP001501456"/>
    </source>
</evidence>